<dbReference type="InterPro" id="IPR034193">
    <property type="entry name" value="PCSK9_ProteinaseK-like"/>
</dbReference>
<keyword evidence="4 5" id="KW-0720">Serine protease</keyword>
<accession>A0A841ILM5</accession>
<organism evidence="10 11">
    <name type="scientific">Nocardiopsis algeriensis</name>
    <dbReference type="NCBI Taxonomy" id="1478215"/>
    <lineage>
        <taxon>Bacteria</taxon>
        <taxon>Bacillati</taxon>
        <taxon>Actinomycetota</taxon>
        <taxon>Actinomycetes</taxon>
        <taxon>Streptosporangiales</taxon>
        <taxon>Nocardiopsidaceae</taxon>
        <taxon>Nocardiopsis</taxon>
    </lineage>
</organism>
<dbReference type="PROSITE" id="PS00137">
    <property type="entry name" value="SUBTILASE_HIS"/>
    <property type="match status" value="1"/>
</dbReference>
<evidence type="ECO:0000256" key="5">
    <source>
        <dbReference type="PROSITE-ProRule" id="PRU01240"/>
    </source>
</evidence>
<evidence type="ECO:0000256" key="7">
    <source>
        <dbReference type="SAM" id="SignalP"/>
    </source>
</evidence>
<dbReference type="GO" id="GO:0004252">
    <property type="term" value="F:serine-type endopeptidase activity"/>
    <property type="evidence" value="ECO:0007669"/>
    <property type="project" value="UniProtKB-UniRule"/>
</dbReference>
<evidence type="ECO:0000256" key="1">
    <source>
        <dbReference type="ARBA" id="ARBA00011073"/>
    </source>
</evidence>
<dbReference type="PROSITE" id="PS51892">
    <property type="entry name" value="SUBTILASE"/>
    <property type="match status" value="1"/>
</dbReference>
<evidence type="ECO:0000313" key="11">
    <source>
        <dbReference type="Proteomes" id="UP000536604"/>
    </source>
</evidence>
<feature type="active site" description="Charge relay system" evidence="5">
    <location>
        <position position="324"/>
    </location>
</feature>
<name>A0A841ILM5_9ACTN</name>
<evidence type="ECO:0000259" key="9">
    <source>
        <dbReference type="Pfam" id="PF05922"/>
    </source>
</evidence>
<dbReference type="RefSeq" id="WP_246404400.1">
    <property type="nucleotide sequence ID" value="NZ_JACHJO010000002.1"/>
</dbReference>
<feature type="active site" description="Charge relay system" evidence="5">
    <location>
        <position position="174"/>
    </location>
</feature>
<dbReference type="PROSITE" id="PS00138">
    <property type="entry name" value="SUBTILASE_SER"/>
    <property type="match status" value="1"/>
</dbReference>
<feature type="domain" description="Peptidase S8/S53" evidence="8">
    <location>
        <begin position="134"/>
        <end position="356"/>
    </location>
</feature>
<dbReference type="InterPro" id="IPR036852">
    <property type="entry name" value="Peptidase_S8/S53_dom_sf"/>
</dbReference>
<protein>
    <submittedName>
        <fullName evidence="10">Subtilisin family serine protease</fullName>
    </submittedName>
</protein>
<keyword evidence="7" id="KW-0732">Signal</keyword>
<dbReference type="Gene3D" id="3.40.50.200">
    <property type="entry name" value="Peptidase S8/S53 domain"/>
    <property type="match status" value="1"/>
</dbReference>
<dbReference type="InterPro" id="IPR022398">
    <property type="entry name" value="Peptidase_S8_His-AS"/>
</dbReference>
<sequence length="379" mass="38046">MRRALLGAAAAGALVLPLAAAVPAAAQEPAPLYTSAAPAEGEWFVVMEEGAGPAASSPEALGIPAERINHTYTEVVDGYAATLTQAEVEEVRARDGVAYVEQVGVAGIRVTWGLDRIDQQDLPLDGVYATYGDGSGTSAYVIDTGIDPDHPDFGGRASVAFDALGGNGYDGHGHGTHVAGTVGSATYGVAPGTELFGVKVLADDGWGTFDDVIAGVEWVAQNAPPGSVANMSLSGPPSETVDAAVTALAESGVFVAVAAGNFAEDAEGGSPARAPAVTTVAASDMNDASADFTNFGPLVDLYAPGVLVESTIPGGGSAELDGTSMASPHVAGAAALYKGMYGNRGQDEINGWLVANGVHGRLTGVPANTVNILLNVQGL</sequence>
<evidence type="ECO:0000313" key="10">
    <source>
        <dbReference type="EMBL" id="MBB6118952.1"/>
    </source>
</evidence>
<evidence type="ECO:0000259" key="8">
    <source>
        <dbReference type="Pfam" id="PF00082"/>
    </source>
</evidence>
<dbReference type="Pfam" id="PF05922">
    <property type="entry name" value="Inhibitor_I9"/>
    <property type="match status" value="1"/>
</dbReference>
<dbReference type="Proteomes" id="UP000536604">
    <property type="component" value="Unassembled WGS sequence"/>
</dbReference>
<evidence type="ECO:0000256" key="6">
    <source>
        <dbReference type="RuleBase" id="RU003355"/>
    </source>
</evidence>
<dbReference type="Gene3D" id="3.30.70.80">
    <property type="entry name" value="Peptidase S8 propeptide/proteinase inhibitor I9"/>
    <property type="match status" value="1"/>
</dbReference>
<keyword evidence="2 5" id="KW-0645">Protease</keyword>
<reference evidence="10 11" key="1">
    <citation type="submission" date="2020-08" db="EMBL/GenBank/DDBJ databases">
        <title>Genomic Encyclopedia of Type Strains, Phase III (KMG-III): the genomes of soil and plant-associated and newly described type strains.</title>
        <authorList>
            <person name="Whitman W."/>
        </authorList>
    </citation>
    <scope>NUCLEOTIDE SEQUENCE [LARGE SCALE GENOMIC DNA]</scope>
    <source>
        <strain evidence="10 11">CECT 8712</strain>
    </source>
</reference>
<evidence type="ECO:0000256" key="3">
    <source>
        <dbReference type="ARBA" id="ARBA00022801"/>
    </source>
</evidence>
<dbReference type="InterPro" id="IPR023827">
    <property type="entry name" value="Peptidase_S8_Asp-AS"/>
</dbReference>
<dbReference type="SUPFAM" id="SSF52743">
    <property type="entry name" value="Subtilisin-like"/>
    <property type="match status" value="1"/>
</dbReference>
<dbReference type="PANTHER" id="PTHR43806:SF11">
    <property type="entry name" value="CEREVISIN-RELATED"/>
    <property type="match status" value="1"/>
</dbReference>
<dbReference type="AlphaFoldDB" id="A0A841ILM5"/>
<dbReference type="InterPro" id="IPR010259">
    <property type="entry name" value="S8pro/Inhibitor_I9"/>
</dbReference>
<feature type="signal peptide" evidence="7">
    <location>
        <begin position="1"/>
        <end position="26"/>
    </location>
</feature>
<comment type="caution">
    <text evidence="10">The sequence shown here is derived from an EMBL/GenBank/DDBJ whole genome shotgun (WGS) entry which is preliminary data.</text>
</comment>
<feature type="active site" description="Charge relay system" evidence="5">
    <location>
        <position position="143"/>
    </location>
</feature>
<feature type="chain" id="PRO_5032848615" evidence="7">
    <location>
        <begin position="27"/>
        <end position="379"/>
    </location>
</feature>
<gene>
    <name evidence="10" type="ORF">FHS13_000884</name>
</gene>
<dbReference type="SUPFAM" id="SSF54897">
    <property type="entry name" value="Protease propeptides/inhibitors"/>
    <property type="match status" value="1"/>
</dbReference>
<dbReference type="Pfam" id="PF00082">
    <property type="entry name" value="Peptidase_S8"/>
    <property type="match status" value="1"/>
</dbReference>
<dbReference type="GO" id="GO:0005615">
    <property type="term" value="C:extracellular space"/>
    <property type="evidence" value="ECO:0007669"/>
    <property type="project" value="TreeGrafter"/>
</dbReference>
<dbReference type="InterPro" id="IPR023828">
    <property type="entry name" value="Peptidase_S8_Ser-AS"/>
</dbReference>
<dbReference type="PRINTS" id="PR00723">
    <property type="entry name" value="SUBTILISIN"/>
</dbReference>
<keyword evidence="11" id="KW-1185">Reference proteome</keyword>
<dbReference type="InterPro" id="IPR050131">
    <property type="entry name" value="Peptidase_S8_subtilisin-like"/>
</dbReference>
<keyword evidence="3 5" id="KW-0378">Hydrolase</keyword>
<dbReference type="PROSITE" id="PS00136">
    <property type="entry name" value="SUBTILASE_ASP"/>
    <property type="match status" value="1"/>
</dbReference>
<dbReference type="PANTHER" id="PTHR43806">
    <property type="entry name" value="PEPTIDASE S8"/>
    <property type="match status" value="1"/>
</dbReference>
<dbReference type="CDD" id="cd04077">
    <property type="entry name" value="Peptidases_S8_PCSK9_ProteinaseK_like"/>
    <property type="match status" value="1"/>
</dbReference>
<dbReference type="InterPro" id="IPR015500">
    <property type="entry name" value="Peptidase_S8_subtilisin-rel"/>
</dbReference>
<dbReference type="InterPro" id="IPR000209">
    <property type="entry name" value="Peptidase_S8/S53_dom"/>
</dbReference>
<feature type="domain" description="Inhibitor I9" evidence="9">
    <location>
        <begin position="63"/>
        <end position="102"/>
    </location>
</feature>
<evidence type="ECO:0000256" key="2">
    <source>
        <dbReference type="ARBA" id="ARBA00022670"/>
    </source>
</evidence>
<dbReference type="GO" id="GO:0006508">
    <property type="term" value="P:proteolysis"/>
    <property type="evidence" value="ECO:0007669"/>
    <property type="project" value="UniProtKB-KW"/>
</dbReference>
<dbReference type="InterPro" id="IPR037045">
    <property type="entry name" value="S8pro/Inhibitor_I9_sf"/>
</dbReference>
<proteinExistence type="inferred from homology"/>
<dbReference type="EMBL" id="JACHJO010000002">
    <property type="protein sequence ID" value="MBB6118952.1"/>
    <property type="molecule type" value="Genomic_DNA"/>
</dbReference>
<evidence type="ECO:0000256" key="4">
    <source>
        <dbReference type="ARBA" id="ARBA00022825"/>
    </source>
</evidence>
<dbReference type="FunFam" id="3.40.50.200:FF:000014">
    <property type="entry name" value="Proteinase K"/>
    <property type="match status" value="1"/>
</dbReference>
<comment type="similarity">
    <text evidence="1 5 6">Belongs to the peptidase S8 family.</text>
</comment>